<dbReference type="InterPro" id="IPR039013">
    <property type="entry name" value="YgiF"/>
</dbReference>
<dbReference type="InterPro" id="IPR033469">
    <property type="entry name" value="CYTH-like_dom_sf"/>
</dbReference>
<dbReference type="PROSITE" id="PS51708">
    <property type="entry name" value="CHAD"/>
    <property type="match status" value="1"/>
</dbReference>
<evidence type="ECO:0000313" key="3">
    <source>
        <dbReference type="EMBL" id="MBF8178640.1"/>
    </source>
</evidence>
<dbReference type="InterPro" id="IPR007899">
    <property type="entry name" value="CHAD_dom"/>
</dbReference>
<dbReference type="PANTHER" id="PTHR39569:SF1">
    <property type="entry name" value="INORGANIC TRIPHOSPHATASE"/>
    <property type="match status" value="1"/>
</dbReference>
<dbReference type="CDD" id="cd07756">
    <property type="entry name" value="CYTH-like_Pase_CHAD"/>
    <property type="match status" value="1"/>
</dbReference>
<sequence length="509" mass="57698">MEVELKLLIRPQDIQSFKKHVLIRKYAQGAPVEQNQLDIYFDTDDHDLKQCAAGLRVRQVGKAWTQTLKAGGSVVNGLHQRHEWESVVHRAEPDLYALRKMIDVRGAWDHLLASPKFAARLRPIFTTTVSRTIWQLQLSNGSEIECVLDQGNISHADRNDAVSEVELELKSGKASHLFGFALELLKKVPLRIENLSKAERGYILHAQEKPGAVKAESLRLSKNMTMNQAFATIVENCLRQVQANAPGVIAADSMESLHQMRIGLRRLRSALKLFQELITLPEDLKEELEWLSDAISAARDWDVLATKTLATIRTDAVDDELDEVRQAALAKAVLLHQVAASAVDSVRYTRLILSLAHWLQDGAWRESLPPLKGKDLRKRLKMFSQDMLEKDQQRLKKRGRQLKDADAKTRHRVRIAAKKMRYDTEFFQSLYPSRETKEYVAALADLQDGLGSLNDIAVGDELLSQIEKDQSELTGITGFIRGYLAARAAEDECKVKKLWKKFKAKQFPE</sequence>
<dbReference type="SMART" id="SM01118">
    <property type="entry name" value="CYTH"/>
    <property type="match status" value="1"/>
</dbReference>
<dbReference type="Gene3D" id="2.40.320.10">
    <property type="entry name" value="Hypothetical Protein Pfu-838710-001"/>
    <property type="match status" value="1"/>
</dbReference>
<reference evidence="3 4" key="1">
    <citation type="submission" date="2020-11" db="EMBL/GenBank/DDBJ databases">
        <title>WGS of Herminiimonas contaminans strain Marseille-Q4544 isolated from planarians Schmidtea mediterranea.</title>
        <authorList>
            <person name="Kangale L."/>
        </authorList>
    </citation>
    <scope>NUCLEOTIDE SEQUENCE [LARGE SCALE GENOMIC DNA]</scope>
    <source>
        <strain evidence="3 4">Marseille-Q4544</strain>
    </source>
</reference>
<dbReference type="SMART" id="SM00880">
    <property type="entry name" value="CHAD"/>
    <property type="match status" value="1"/>
</dbReference>
<dbReference type="PANTHER" id="PTHR39569">
    <property type="entry name" value="INORGANIC TRIPHOSPHATASE"/>
    <property type="match status" value="1"/>
</dbReference>
<gene>
    <name evidence="3" type="ORF">IXC47_13200</name>
</gene>
<organism evidence="3 4">
    <name type="scientific">Herminiimonas contaminans</name>
    <dbReference type="NCBI Taxonomy" id="1111140"/>
    <lineage>
        <taxon>Bacteria</taxon>
        <taxon>Pseudomonadati</taxon>
        <taxon>Pseudomonadota</taxon>
        <taxon>Betaproteobacteria</taxon>
        <taxon>Burkholderiales</taxon>
        <taxon>Oxalobacteraceae</taxon>
        <taxon>Herminiimonas</taxon>
    </lineage>
</organism>
<dbReference type="SUPFAM" id="SSF55154">
    <property type="entry name" value="CYTH-like phosphatases"/>
    <property type="match status" value="1"/>
</dbReference>
<comment type="caution">
    <text evidence="3">The sequence shown here is derived from an EMBL/GenBank/DDBJ whole genome shotgun (WGS) entry which is preliminary data.</text>
</comment>
<dbReference type="InterPro" id="IPR038186">
    <property type="entry name" value="CHAD_dom_sf"/>
</dbReference>
<dbReference type="EMBL" id="JADOEL010000011">
    <property type="protein sequence ID" value="MBF8178640.1"/>
    <property type="molecule type" value="Genomic_DNA"/>
</dbReference>
<dbReference type="InterPro" id="IPR023577">
    <property type="entry name" value="CYTH_domain"/>
</dbReference>
<dbReference type="Gene3D" id="1.40.20.10">
    <property type="entry name" value="CHAD domain"/>
    <property type="match status" value="1"/>
</dbReference>
<dbReference type="RefSeq" id="WP_195875915.1">
    <property type="nucleotide sequence ID" value="NZ_JADOEL010000011.1"/>
</dbReference>
<protein>
    <submittedName>
        <fullName evidence="3">CYTH and CHAD domain-containing protein</fullName>
    </submittedName>
</protein>
<evidence type="ECO:0000259" key="2">
    <source>
        <dbReference type="PROSITE" id="PS51708"/>
    </source>
</evidence>
<evidence type="ECO:0000313" key="4">
    <source>
        <dbReference type="Proteomes" id="UP000657372"/>
    </source>
</evidence>
<proteinExistence type="predicted"/>
<dbReference type="Pfam" id="PF05235">
    <property type="entry name" value="CHAD"/>
    <property type="match status" value="1"/>
</dbReference>
<evidence type="ECO:0000259" key="1">
    <source>
        <dbReference type="PROSITE" id="PS51707"/>
    </source>
</evidence>
<keyword evidence="4" id="KW-1185">Reference proteome</keyword>
<feature type="domain" description="CYTH" evidence="1">
    <location>
        <begin position="1"/>
        <end position="208"/>
    </location>
</feature>
<dbReference type="PROSITE" id="PS51707">
    <property type="entry name" value="CYTH"/>
    <property type="match status" value="1"/>
</dbReference>
<dbReference type="Proteomes" id="UP000657372">
    <property type="component" value="Unassembled WGS sequence"/>
</dbReference>
<feature type="domain" description="CHAD" evidence="2">
    <location>
        <begin position="223"/>
        <end position="509"/>
    </location>
</feature>
<accession>A0ABS0EV80</accession>
<name>A0ABS0EV80_9BURK</name>
<dbReference type="Pfam" id="PF01928">
    <property type="entry name" value="CYTH"/>
    <property type="match status" value="1"/>
</dbReference>